<dbReference type="AlphaFoldDB" id="A0A3G1KY40"/>
<sequence>MAYFKKYYPVFGVRTPVASYRKKLSESCCKKKSSCGLRQLDFLMYKCSLLLFSRFPESPFGLRKFLNYQL</sequence>
<proteinExistence type="predicted"/>
<evidence type="ECO:0000313" key="1">
    <source>
        <dbReference type="EMBL" id="ATW27330.1"/>
    </source>
</evidence>
<protein>
    <submittedName>
        <fullName evidence="1">Uncharacterized protein</fullName>
    </submittedName>
</protein>
<organism evidence="1 2">
    <name type="scientific">Formimonas warabiya</name>
    <dbReference type="NCBI Taxonomy" id="1761012"/>
    <lineage>
        <taxon>Bacteria</taxon>
        <taxon>Bacillati</taxon>
        <taxon>Bacillota</taxon>
        <taxon>Clostridia</taxon>
        <taxon>Eubacteriales</taxon>
        <taxon>Peptococcaceae</taxon>
        <taxon>Candidatus Formimonas</taxon>
    </lineage>
</organism>
<keyword evidence="2" id="KW-1185">Reference proteome</keyword>
<reference evidence="1 2" key="1">
    <citation type="submission" date="2016-10" db="EMBL/GenBank/DDBJ databases">
        <title>Complete Genome Sequence of Peptococcaceae strain DCMF.</title>
        <authorList>
            <person name="Edwards R.J."/>
            <person name="Holland S.I."/>
            <person name="Deshpande N.P."/>
            <person name="Wong Y.K."/>
            <person name="Ertan H."/>
            <person name="Manefield M."/>
            <person name="Russell T.L."/>
            <person name="Lee M.J."/>
        </authorList>
    </citation>
    <scope>NUCLEOTIDE SEQUENCE [LARGE SCALE GENOMIC DNA]</scope>
    <source>
        <strain evidence="1 2">DCMF</strain>
    </source>
</reference>
<evidence type="ECO:0000313" key="2">
    <source>
        <dbReference type="Proteomes" id="UP000323521"/>
    </source>
</evidence>
<dbReference type="Proteomes" id="UP000323521">
    <property type="component" value="Chromosome"/>
</dbReference>
<gene>
    <name evidence="1" type="ORF">DCMF_23560</name>
</gene>
<accession>A0A3G1KY40</accession>
<name>A0A3G1KY40_FORW1</name>
<dbReference type="KEGG" id="fwa:DCMF_23560"/>
<dbReference type="EMBL" id="CP017634">
    <property type="protein sequence ID" value="ATW27330.1"/>
    <property type="molecule type" value="Genomic_DNA"/>
</dbReference>